<dbReference type="AlphaFoldDB" id="A0A0C3RRU3"/>
<dbReference type="Pfam" id="PF00967">
    <property type="entry name" value="Barwin"/>
    <property type="match status" value="1"/>
</dbReference>
<evidence type="ECO:0000313" key="5">
    <source>
        <dbReference type="Proteomes" id="UP000053257"/>
    </source>
</evidence>
<dbReference type="STRING" id="745531.A0A0C3RRU3"/>
<evidence type="ECO:0000313" key="4">
    <source>
        <dbReference type="EMBL" id="KIP02891.1"/>
    </source>
</evidence>
<dbReference type="InterPro" id="IPR036908">
    <property type="entry name" value="RlpA-like_sf"/>
</dbReference>
<organism evidence="4 5">
    <name type="scientific">Phlebiopsis gigantea (strain 11061_1 CR5-6)</name>
    <name type="common">White-rot fungus</name>
    <name type="synonym">Peniophora gigantea</name>
    <dbReference type="NCBI Taxonomy" id="745531"/>
    <lineage>
        <taxon>Eukaryota</taxon>
        <taxon>Fungi</taxon>
        <taxon>Dikarya</taxon>
        <taxon>Basidiomycota</taxon>
        <taxon>Agaricomycotina</taxon>
        <taxon>Agaricomycetes</taxon>
        <taxon>Polyporales</taxon>
        <taxon>Phanerochaetaceae</taxon>
        <taxon>Phlebiopsis</taxon>
    </lineage>
</organism>
<accession>A0A0C3RRU3</accession>
<feature type="signal peptide" evidence="2">
    <location>
        <begin position="1"/>
        <end position="20"/>
    </location>
</feature>
<feature type="chain" id="PRO_5002169589" description="Barwin domain-containing protein" evidence="2">
    <location>
        <begin position="21"/>
        <end position="128"/>
    </location>
</feature>
<reference evidence="4 5" key="1">
    <citation type="journal article" date="2014" name="PLoS Genet.">
        <title>Analysis of the Phlebiopsis gigantea genome, transcriptome and secretome provides insight into its pioneer colonization strategies of wood.</title>
        <authorList>
            <person name="Hori C."/>
            <person name="Ishida T."/>
            <person name="Igarashi K."/>
            <person name="Samejima M."/>
            <person name="Suzuki H."/>
            <person name="Master E."/>
            <person name="Ferreira P."/>
            <person name="Ruiz-Duenas F.J."/>
            <person name="Held B."/>
            <person name="Canessa P."/>
            <person name="Larrondo L.F."/>
            <person name="Schmoll M."/>
            <person name="Druzhinina I.S."/>
            <person name="Kubicek C.P."/>
            <person name="Gaskell J.A."/>
            <person name="Kersten P."/>
            <person name="St John F."/>
            <person name="Glasner J."/>
            <person name="Sabat G."/>
            <person name="Splinter BonDurant S."/>
            <person name="Syed K."/>
            <person name="Yadav J."/>
            <person name="Mgbeahuruike A.C."/>
            <person name="Kovalchuk A."/>
            <person name="Asiegbu F.O."/>
            <person name="Lackner G."/>
            <person name="Hoffmeister D."/>
            <person name="Rencoret J."/>
            <person name="Gutierrez A."/>
            <person name="Sun H."/>
            <person name="Lindquist E."/>
            <person name="Barry K."/>
            <person name="Riley R."/>
            <person name="Grigoriev I.V."/>
            <person name="Henrissat B."/>
            <person name="Kues U."/>
            <person name="Berka R.M."/>
            <person name="Martinez A.T."/>
            <person name="Covert S.F."/>
            <person name="Blanchette R.A."/>
            <person name="Cullen D."/>
        </authorList>
    </citation>
    <scope>NUCLEOTIDE SEQUENCE [LARGE SCALE GENOMIC DNA]</scope>
    <source>
        <strain evidence="4 5">11061_1 CR5-6</strain>
    </source>
</reference>
<sequence length="128" mass="13444">MARFVTLFFALAAVLSATSGAPTPVEDIEKRAKTYHGRGTWYNTGLGACGWNNVDSDKVIALSSSIYGGGKHCGKTLTVTNKKNGKKATGKIVDECPGCASGDLDMTPGLFKKLGTLDEGVLSISWSL</sequence>
<dbReference type="Proteomes" id="UP000053257">
    <property type="component" value="Unassembled WGS sequence"/>
</dbReference>
<feature type="domain" description="Barwin" evidence="3">
    <location>
        <begin position="71"/>
        <end position="117"/>
    </location>
</feature>
<dbReference type="EMBL" id="KN840646">
    <property type="protein sequence ID" value="KIP02891.1"/>
    <property type="molecule type" value="Genomic_DNA"/>
</dbReference>
<dbReference type="InterPro" id="IPR051477">
    <property type="entry name" value="Expansin_CellWall"/>
</dbReference>
<dbReference type="PANTHER" id="PTHR31836:SF25">
    <property type="entry name" value="RLPA-LIKE PROTEIN DOUBLE-PSI BETA-BARREL DOMAIN-CONTAINING PROTEIN"/>
    <property type="match status" value="1"/>
</dbReference>
<dbReference type="GO" id="GO:0050832">
    <property type="term" value="P:defense response to fungus"/>
    <property type="evidence" value="ECO:0007669"/>
    <property type="project" value="InterPro"/>
</dbReference>
<keyword evidence="1 2" id="KW-0732">Signal</keyword>
<dbReference type="SUPFAM" id="SSF50685">
    <property type="entry name" value="Barwin-like endoglucanases"/>
    <property type="match status" value="1"/>
</dbReference>
<proteinExistence type="predicted"/>
<dbReference type="Gene3D" id="2.40.40.10">
    <property type="entry name" value="RlpA-like domain"/>
    <property type="match status" value="1"/>
</dbReference>
<dbReference type="PANTHER" id="PTHR31836">
    <property type="match status" value="1"/>
</dbReference>
<dbReference type="GO" id="GO:0042742">
    <property type="term" value="P:defense response to bacterium"/>
    <property type="evidence" value="ECO:0007669"/>
    <property type="project" value="InterPro"/>
</dbReference>
<keyword evidence="5" id="KW-1185">Reference proteome</keyword>
<dbReference type="HOGENOM" id="CLU_047639_6_0_1"/>
<dbReference type="OrthoDB" id="406505at2759"/>
<dbReference type="CDD" id="cd22191">
    <property type="entry name" value="DPBB_RlpA_EXP_N-like"/>
    <property type="match status" value="1"/>
</dbReference>
<protein>
    <recommendedName>
        <fullName evidence="3">Barwin domain-containing protein</fullName>
    </recommendedName>
</protein>
<evidence type="ECO:0000256" key="2">
    <source>
        <dbReference type="SAM" id="SignalP"/>
    </source>
</evidence>
<gene>
    <name evidence="4" type="ORF">PHLGIDRAFT_130468</name>
</gene>
<evidence type="ECO:0000259" key="3">
    <source>
        <dbReference type="Pfam" id="PF00967"/>
    </source>
</evidence>
<dbReference type="InterPro" id="IPR001153">
    <property type="entry name" value="Barwin_dom"/>
</dbReference>
<evidence type="ECO:0000256" key="1">
    <source>
        <dbReference type="ARBA" id="ARBA00022729"/>
    </source>
</evidence>
<name>A0A0C3RRU3_PHLG1</name>